<dbReference type="RefSeq" id="WP_093505420.1">
    <property type="nucleotide sequence ID" value="NZ_BSSG01000006.1"/>
</dbReference>
<proteinExistence type="predicted"/>
<protein>
    <recommendedName>
        <fullName evidence="3">Tir chaperone protein (CesT) family protein</fullName>
    </recommendedName>
</protein>
<evidence type="ECO:0000313" key="1">
    <source>
        <dbReference type="EMBL" id="SFD97924.1"/>
    </source>
</evidence>
<dbReference type="Proteomes" id="UP000243950">
    <property type="component" value="Unassembled WGS sequence"/>
</dbReference>
<organism evidence="1 2">
    <name type="scientific">Pseudomonas straminea</name>
    <dbReference type="NCBI Taxonomy" id="47882"/>
    <lineage>
        <taxon>Bacteria</taxon>
        <taxon>Pseudomonadati</taxon>
        <taxon>Pseudomonadota</taxon>
        <taxon>Gammaproteobacteria</taxon>
        <taxon>Pseudomonadales</taxon>
        <taxon>Pseudomonadaceae</taxon>
        <taxon>Phytopseudomonas</taxon>
    </lineage>
</organism>
<reference evidence="2" key="1">
    <citation type="submission" date="2016-10" db="EMBL/GenBank/DDBJ databases">
        <authorList>
            <person name="Varghese N."/>
            <person name="Submissions S."/>
        </authorList>
    </citation>
    <scope>NUCLEOTIDE SEQUENCE [LARGE SCALE GENOMIC DNA]</scope>
    <source>
        <strain evidence="2">JCM 2783</strain>
    </source>
</reference>
<keyword evidence="2" id="KW-1185">Reference proteome</keyword>
<accession>A0A1I1WRV4</accession>
<evidence type="ECO:0008006" key="3">
    <source>
        <dbReference type="Google" id="ProtNLM"/>
    </source>
</evidence>
<gene>
    <name evidence="1" type="ORF">SAMN05216372_106177</name>
</gene>
<sequence length="137" mass="14675">MAFSEFTQAFAAWCDEGYPASLECWVDDAPFQVSPHGAGLRCSLEICQGWDLARIAVLLGEAGAGLACGCRGALAFDPQAHALVLVEWFPLPIQASQILTSLENLANQRAAMLSLASARPFDFTDSTPFNPKGIDAR</sequence>
<dbReference type="EMBL" id="FOMO01000006">
    <property type="protein sequence ID" value="SFD97924.1"/>
    <property type="molecule type" value="Genomic_DNA"/>
</dbReference>
<dbReference type="AlphaFoldDB" id="A0A1I1WRV4"/>
<evidence type="ECO:0000313" key="2">
    <source>
        <dbReference type="Proteomes" id="UP000243950"/>
    </source>
</evidence>
<name>A0A1I1WRV4_PSEOC</name>